<reference evidence="4" key="1">
    <citation type="submission" date="2022-11" db="EMBL/GenBank/DDBJ databases">
        <authorList>
            <person name="Petersen C."/>
        </authorList>
    </citation>
    <scope>NUCLEOTIDE SEQUENCE</scope>
    <source>
        <strain evidence="4">IBT 34128</strain>
    </source>
</reference>
<dbReference type="AlphaFoldDB" id="A0A9W9FS45"/>
<evidence type="ECO:0008006" key="6">
    <source>
        <dbReference type="Google" id="ProtNLM"/>
    </source>
</evidence>
<dbReference type="Gene3D" id="3.40.50.720">
    <property type="entry name" value="NAD(P)-binding Rossmann-like Domain"/>
    <property type="match status" value="1"/>
</dbReference>
<keyword evidence="3" id="KW-0560">Oxidoreductase</keyword>
<dbReference type="InterPro" id="IPR057571">
    <property type="entry name" value="SDR_PhqE-like"/>
</dbReference>
<evidence type="ECO:0000313" key="4">
    <source>
        <dbReference type="EMBL" id="KAJ5105370.1"/>
    </source>
</evidence>
<dbReference type="EMBL" id="JAPMSZ010000004">
    <property type="protein sequence ID" value="KAJ5105370.1"/>
    <property type="molecule type" value="Genomic_DNA"/>
</dbReference>
<proteinExistence type="inferred from homology"/>
<name>A0A9W9FS45_9EURO</name>
<keyword evidence="2" id="KW-0521">NADP</keyword>
<evidence type="ECO:0000256" key="1">
    <source>
        <dbReference type="ARBA" id="ARBA00006484"/>
    </source>
</evidence>
<sequence length="266" mass="28136">MATQSKYLSKLADKRVLILGGTSGIGYAVAEGALEHGAHVTISGSNAAKLDKTVTRLREAYPSQTAKQSITTHVCDLSDTANLDANLKALFEKATAGGTTKLNHIVTTAGDALQIQPLSEMTPEGIYAAGTVRIVAPMMVAKYIPQYVEQSPASSFTLTNGARGHKPAPGWAVISAWATAGEGLVRGLGLDLKPVRVNIVSPGAVETELFSHFGSEAEQIREHFRKNSTTGTIGRPEDLAESYLYLMKTEFATGSVVDVNGGTYLV</sequence>
<keyword evidence="5" id="KW-1185">Reference proteome</keyword>
<evidence type="ECO:0000256" key="2">
    <source>
        <dbReference type="ARBA" id="ARBA00022857"/>
    </source>
</evidence>
<dbReference type="InterPro" id="IPR051122">
    <property type="entry name" value="SDR_DHRS6-like"/>
</dbReference>
<evidence type="ECO:0000313" key="5">
    <source>
        <dbReference type="Proteomes" id="UP001141434"/>
    </source>
</evidence>
<dbReference type="RefSeq" id="XP_056514366.1">
    <property type="nucleotide sequence ID" value="XM_056653299.1"/>
</dbReference>
<comment type="similarity">
    <text evidence="1">Belongs to the short-chain dehydrogenases/reductases (SDR) family.</text>
</comment>
<accession>A0A9W9FS45</accession>
<dbReference type="Proteomes" id="UP001141434">
    <property type="component" value="Unassembled WGS sequence"/>
</dbReference>
<evidence type="ECO:0000256" key="3">
    <source>
        <dbReference type="ARBA" id="ARBA00023002"/>
    </source>
</evidence>
<gene>
    <name evidence="4" type="ORF">NUU61_002717</name>
</gene>
<dbReference type="OrthoDB" id="294295at2759"/>
<dbReference type="InterPro" id="IPR036291">
    <property type="entry name" value="NAD(P)-bd_dom_sf"/>
</dbReference>
<protein>
    <recommendedName>
        <fullName evidence="6">NAD(P)-binding protein</fullName>
    </recommendedName>
</protein>
<dbReference type="PRINTS" id="PR00081">
    <property type="entry name" value="GDHRDH"/>
</dbReference>
<dbReference type="SUPFAM" id="SSF51735">
    <property type="entry name" value="NAD(P)-binding Rossmann-fold domains"/>
    <property type="match status" value="1"/>
</dbReference>
<dbReference type="PANTHER" id="PTHR43477:SF1">
    <property type="entry name" value="DIHYDROANTICAPSIN 7-DEHYDROGENASE"/>
    <property type="match status" value="1"/>
</dbReference>
<reference evidence="4" key="2">
    <citation type="journal article" date="2023" name="IMA Fungus">
        <title>Comparative genomic study of the Penicillium genus elucidates a diverse pangenome and 15 lateral gene transfer events.</title>
        <authorList>
            <person name="Petersen C."/>
            <person name="Sorensen T."/>
            <person name="Nielsen M.R."/>
            <person name="Sondergaard T.E."/>
            <person name="Sorensen J.L."/>
            <person name="Fitzpatrick D.A."/>
            <person name="Frisvad J.C."/>
            <person name="Nielsen K.L."/>
        </authorList>
    </citation>
    <scope>NUCLEOTIDE SEQUENCE</scope>
    <source>
        <strain evidence="4">IBT 34128</strain>
    </source>
</reference>
<comment type="caution">
    <text evidence="4">The sequence shown here is derived from an EMBL/GenBank/DDBJ whole genome shotgun (WGS) entry which is preliminary data.</text>
</comment>
<dbReference type="InterPro" id="IPR002347">
    <property type="entry name" value="SDR_fam"/>
</dbReference>
<dbReference type="PANTHER" id="PTHR43477">
    <property type="entry name" value="DIHYDROANTICAPSIN 7-DEHYDROGENASE"/>
    <property type="match status" value="1"/>
</dbReference>
<dbReference type="GO" id="GO:0016491">
    <property type="term" value="F:oxidoreductase activity"/>
    <property type="evidence" value="ECO:0007669"/>
    <property type="project" value="UniProtKB-KW"/>
</dbReference>
<organism evidence="4 5">
    <name type="scientific">Penicillium alfredii</name>
    <dbReference type="NCBI Taxonomy" id="1506179"/>
    <lineage>
        <taxon>Eukaryota</taxon>
        <taxon>Fungi</taxon>
        <taxon>Dikarya</taxon>
        <taxon>Ascomycota</taxon>
        <taxon>Pezizomycotina</taxon>
        <taxon>Eurotiomycetes</taxon>
        <taxon>Eurotiomycetidae</taxon>
        <taxon>Eurotiales</taxon>
        <taxon>Aspergillaceae</taxon>
        <taxon>Penicillium</taxon>
    </lineage>
</organism>
<dbReference type="Pfam" id="PF23441">
    <property type="entry name" value="SDR"/>
    <property type="match status" value="1"/>
</dbReference>
<dbReference type="GeneID" id="81392467"/>